<keyword evidence="3" id="KW-1185">Reference proteome</keyword>
<dbReference type="Proteomes" id="UP000245073">
    <property type="component" value="Unassembled WGS sequence"/>
</dbReference>
<evidence type="ECO:0000313" key="2">
    <source>
        <dbReference type="EMBL" id="PVM90650.1"/>
    </source>
</evidence>
<accession>A0A2T9K3V1</accession>
<dbReference type="RefSeq" id="WP_109100636.1">
    <property type="nucleotide sequence ID" value="NZ_QDKQ01000034.1"/>
</dbReference>
<dbReference type="AlphaFoldDB" id="A0A2T9K3V1"/>
<reference evidence="2 3" key="1">
    <citation type="submission" date="2018-04" db="EMBL/GenBank/DDBJ databases">
        <title>The genome sequence of Caulobacter sp. 744.</title>
        <authorList>
            <person name="Gao J."/>
            <person name="Sun J."/>
        </authorList>
    </citation>
    <scope>NUCLEOTIDE SEQUENCE [LARGE SCALE GENOMIC DNA]</scope>
    <source>
        <strain evidence="2 3">774</strain>
    </source>
</reference>
<comment type="caution">
    <text evidence="2">The sequence shown here is derived from an EMBL/GenBank/DDBJ whole genome shotgun (WGS) entry which is preliminary data.</text>
</comment>
<feature type="transmembrane region" description="Helical" evidence="1">
    <location>
        <begin position="6"/>
        <end position="30"/>
    </location>
</feature>
<evidence type="ECO:0000256" key="1">
    <source>
        <dbReference type="SAM" id="Phobius"/>
    </source>
</evidence>
<proteinExistence type="predicted"/>
<protein>
    <submittedName>
        <fullName evidence="2">Uncharacterized protein</fullName>
    </submittedName>
</protein>
<keyword evidence="1" id="KW-0472">Membrane</keyword>
<feature type="transmembrane region" description="Helical" evidence="1">
    <location>
        <begin position="69"/>
        <end position="92"/>
    </location>
</feature>
<dbReference type="EMBL" id="QDKQ01000034">
    <property type="protein sequence ID" value="PVM90650.1"/>
    <property type="molecule type" value="Genomic_DNA"/>
</dbReference>
<organism evidence="2 3">
    <name type="scientific">Caulobacter endophyticus</name>
    <dbReference type="NCBI Taxonomy" id="2172652"/>
    <lineage>
        <taxon>Bacteria</taxon>
        <taxon>Pseudomonadati</taxon>
        <taxon>Pseudomonadota</taxon>
        <taxon>Alphaproteobacteria</taxon>
        <taxon>Caulobacterales</taxon>
        <taxon>Caulobacteraceae</taxon>
        <taxon>Caulobacter</taxon>
    </lineage>
</organism>
<gene>
    <name evidence="2" type="ORF">DDF67_09470</name>
</gene>
<evidence type="ECO:0000313" key="3">
    <source>
        <dbReference type="Proteomes" id="UP000245073"/>
    </source>
</evidence>
<sequence length="100" mass="10313">MSGASAMAEALAVTLACWSAGAWILAARLLSTDGRGWRTLGLRVVWPVQGVGVFWLIAALVALGQPRVVGPFTLALAALFATAGSILLGSVARRREPPAS</sequence>
<name>A0A2T9K3V1_9CAUL</name>
<keyword evidence="1" id="KW-0812">Transmembrane</keyword>
<feature type="transmembrane region" description="Helical" evidence="1">
    <location>
        <begin position="42"/>
        <end position="63"/>
    </location>
</feature>
<keyword evidence="1" id="KW-1133">Transmembrane helix</keyword>